<name>A0AAF1BR34_9TREE</name>
<dbReference type="Proteomes" id="UP000827549">
    <property type="component" value="Chromosome 3"/>
</dbReference>
<keyword evidence="2" id="KW-1185">Reference proteome</keyword>
<dbReference type="AlphaFoldDB" id="A0AAF1BR34"/>
<proteinExistence type="predicted"/>
<evidence type="ECO:0000313" key="2">
    <source>
        <dbReference type="Proteomes" id="UP000827549"/>
    </source>
</evidence>
<evidence type="ECO:0000313" key="1">
    <source>
        <dbReference type="EMBL" id="WOO81658.1"/>
    </source>
</evidence>
<organism evidence="1 2">
    <name type="scientific">Vanrija pseudolonga</name>
    <dbReference type="NCBI Taxonomy" id="143232"/>
    <lineage>
        <taxon>Eukaryota</taxon>
        <taxon>Fungi</taxon>
        <taxon>Dikarya</taxon>
        <taxon>Basidiomycota</taxon>
        <taxon>Agaricomycotina</taxon>
        <taxon>Tremellomycetes</taxon>
        <taxon>Trichosporonales</taxon>
        <taxon>Trichosporonaceae</taxon>
        <taxon>Vanrija</taxon>
    </lineage>
</organism>
<sequence length="234" mass="26195">MPPPTTAQQVLQGLQLPEAERGPHDRWCGLTDNDYRTYCPAGVTPEQMESFLAGTLPSLATFAARWDGRIAELREYLAGGLLHADSNFNATNILAAFHYVCHARQVFIGFELYQPAAMARSVDAARLPLLLPDPTNKPGRSSFIDRRDLLTLRWMYADHTLTVGHLVAAQTRCPPLWMYLRSRATALVLAETCCYVARFGVRGLACWYGYLICNVDPVHTVYEGGERIGLRRHT</sequence>
<dbReference type="RefSeq" id="XP_062627690.1">
    <property type="nucleotide sequence ID" value="XM_062771706.1"/>
</dbReference>
<protein>
    <submittedName>
        <fullName evidence="1">Uncharacterized protein</fullName>
    </submittedName>
</protein>
<reference evidence="1" key="1">
    <citation type="submission" date="2023-10" db="EMBL/GenBank/DDBJ databases">
        <authorList>
            <person name="Noh H."/>
        </authorList>
    </citation>
    <scope>NUCLEOTIDE SEQUENCE</scope>
    <source>
        <strain evidence="1">DUCC4014</strain>
    </source>
</reference>
<dbReference type="GeneID" id="87808411"/>
<accession>A0AAF1BR34</accession>
<gene>
    <name evidence="1" type="ORF">LOC62_03G005181</name>
</gene>
<dbReference type="EMBL" id="CP086716">
    <property type="protein sequence ID" value="WOO81658.1"/>
    <property type="molecule type" value="Genomic_DNA"/>
</dbReference>